<sequence>MAEVFGRRVAFLVVFVALCFFDEGSSIQEWRREDFPNPTRDLGACGRQGRVSWICDPEKILSSKTANKIEELLHSVGKNTASGCSSGENAGFQIGVAVLNRMRRIPGESVEETTEKFAKHLHDRWGVGHAGCDDGAMLLLSILDRQVYVSTGKRAMILLSDDQIDIIIEELKPHLQRKDYEQSVELAVVRMGEVFSGKVLQRPFNYGLIIFCVLFIVIVGVGLYISHQQEQERKKCATKLKRIQEERDRAKQNQKSYESKSCPICLEEFQPETRTKLLACGHKYCEPCLTKWLEDHATCPICRQSADRHDDEGGACRTYDIIPDLQFRLMMLQLQHPSFITRTMVDRWGSNSFTGSFVSDPIFVRSSMVGGGSFGSGRGFGGGGSSGGGGSGSSCIPRVFTKSAQVYSILNAEMLNSRTMECVCQERE</sequence>
<dbReference type="AlphaFoldDB" id="A0A9X0CLV6"/>
<evidence type="ECO:0000259" key="8">
    <source>
        <dbReference type="PROSITE" id="PS50089"/>
    </source>
</evidence>
<dbReference type="PROSITE" id="PS50089">
    <property type="entry name" value="ZF_RING_2"/>
    <property type="match status" value="1"/>
</dbReference>
<dbReference type="PROSITE" id="PS00518">
    <property type="entry name" value="ZF_RING_1"/>
    <property type="match status" value="1"/>
</dbReference>
<organism evidence="9 10">
    <name type="scientific">Desmophyllum pertusum</name>
    <dbReference type="NCBI Taxonomy" id="174260"/>
    <lineage>
        <taxon>Eukaryota</taxon>
        <taxon>Metazoa</taxon>
        <taxon>Cnidaria</taxon>
        <taxon>Anthozoa</taxon>
        <taxon>Hexacorallia</taxon>
        <taxon>Scleractinia</taxon>
        <taxon>Caryophylliina</taxon>
        <taxon>Caryophylliidae</taxon>
        <taxon>Desmophyllum</taxon>
    </lineage>
</organism>
<evidence type="ECO:0000256" key="3">
    <source>
        <dbReference type="ARBA" id="ARBA00022833"/>
    </source>
</evidence>
<feature type="domain" description="RING-type" evidence="8">
    <location>
        <begin position="262"/>
        <end position="303"/>
    </location>
</feature>
<feature type="chain" id="PRO_5040718972" description="RING-type domain-containing protein" evidence="7">
    <location>
        <begin position="27"/>
        <end position="428"/>
    </location>
</feature>
<dbReference type="InterPro" id="IPR001841">
    <property type="entry name" value="Znf_RING"/>
</dbReference>
<dbReference type="InterPro" id="IPR017907">
    <property type="entry name" value="Znf_RING_CS"/>
</dbReference>
<keyword evidence="10" id="KW-1185">Reference proteome</keyword>
<protein>
    <recommendedName>
        <fullName evidence="8">RING-type domain-containing protein</fullName>
    </recommendedName>
</protein>
<dbReference type="GO" id="GO:0005892">
    <property type="term" value="C:acetylcholine-gated channel complex"/>
    <property type="evidence" value="ECO:0007669"/>
    <property type="project" value="InterPro"/>
</dbReference>
<dbReference type="OrthoDB" id="8062037at2759"/>
<evidence type="ECO:0000256" key="5">
    <source>
        <dbReference type="SAM" id="Coils"/>
    </source>
</evidence>
<dbReference type="PANTHER" id="PTHR33748:SF5">
    <property type="entry name" value="GROUND-LIKE DOMAIN-CONTAINING PROTEIN"/>
    <property type="match status" value="1"/>
</dbReference>
<dbReference type="GO" id="GO:0008270">
    <property type="term" value="F:zinc ion binding"/>
    <property type="evidence" value="ECO:0007669"/>
    <property type="project" value="UniProtKB-KW"/>
</dbReference>
<keyword evidence="6" id="KW-0472">Membrane</keyword>
<feature type="transmembrane region" description="Helical" evidence="6">
    <location>
        <begin position="204"/>
        <end position="225"/>
    </location>
</feature>
<feature type="signal peptide" evidence="7">
    <location>
        <begin position="1"/>
        <end position="26"/>
    </location>
</feature>
<keyword evidence="6" id="KW-1133">Transmembrane helix</keyword>
<evidence type="ECO:0000256" key="4">
    <source>
        <dbReference type="PROSITE-ProRule" id="PRU00175"/>
    </source>
</evidence>
<keyword evidence="1" id="KW-0479">Metal-binding</keyword>
<keyword evidence="5" id="KW-0175">Coiled coil</keyword>
<dbReference type="Gene3D" id="3.30.40.10">
    <property type="entry name" value="Zinc/RING finger domain, C3HC4 (zinc finger)"/>
    <property type="match status" value="1"/>
</dbReference>
<keyword evidence="2 4" id="KW-0863">Zinc-finger</keyword>
<evidence type="ECO:0000313" key="9">
    <source>
        <dbReference type="EMBL" id="KAJ7365382.1"/>
    </source>
</evidence>
<name>A0A9X0CLV6_9CNID</name>
<keyword evidence="7" id="KW-0732">Signal</keyword>
<comment type="caution">
    <text evidence="9">The sequence shown here is derived from an EMBL/GenBank/DDBJ whole genome shotgun (WGS) entry which is preliminary data.</text>
</comment>
<dbReference type="PANTHER" id="PTHR33748">
    <property type="entry name" value="PROTEIN CBG04600"/>
    <property type="match status" value="1"/>
</dbReference>
<evidence type="ECO:0000256" key="6">
    <source>
        <dbReference type="SAM" id="Phobius"/>
    </source>
</evidence>
<evidence type="ECO:0000256" key="7">
    <source>
        <dbReference type="SAM" id="SignalP"/>
    </source>
</evidence>
<dbReference type="SMART" id="SM00184">
    <property type="entry name" value="RING"/>
    <property type="match status" value="1"/>
</dbReference>
<reference evidence="9" key="1">
    <citation type="submission" date="2023-01" db="EMBL/GenBank/DDBJ databases">
        <title>Genome assembly of the deep-sea coral Lophelia pertusa.</title>
        <authorList>
            <person name="Herrera S."/>
            <person name="Cordes E."/>
        </authorList>
    </citation>
    <scope>NUCLEOTIDE SEQUENCE</scope>
    <source>
        <strain evidence="9">USNM1676648</strain>
        <tissue evidence="9">Polyp</tissue>
    </source>
</reference>
<feature type="coiled-coil region" evidence="5">
    <location>
        <begin position="226"/>
        <end position="260"/>
    </location>
</feature>
<accession>A0A9X0CLV6</accession>
<dbReference type="EMBL" id="MU827303">
    <property type="protein sequence ID" value="KAJ7365382.1"/>
    <property type="molecule type" value="Genomic_DNA"/>
</dbReference>
<gene>
    <name evidence="9" type="ORF">OS493_005489</name>
</gene>
<dbReference type="InterPro" id="IPR013083">
    <property type="entry name" value="Znf_RING/FYVE/PHD"/>
</dbReference>
<dbReference type="Proteomes" id="UP001163046">
    <property type="component" value="Unassembled WGS sequence"/>
</dbReference>
<dbReference type="Pfam" id="PF13639">
    <property type="entry name" value="zf-RING_2"/>
    <property type="match status" value="1"/>
</dbReference>
<dbReference type="Pfam" id="PF17175">
    <property type="entry name" value="MOLO1"/>
    <property type="match status" value="1"/>
</dbReference>
<dbReference type="SUPFAM" id="SSF57850">
    <property type="entry name" value="RING/U-box"/>
    <property type="match status" value="1"/>
</dbReference>
<proteinExistence type="predicted"/>
<evidence type="ECO:0000313" key="10">
    <source>
        <dbReference type="Proteomes" id="UP001163046"/>
    </source>
</evidence>
<dbReference type="InterPro" id="IPR033438">
    <property type="entry name" value="MOLO1"/>
</dbReference>
<keyword evidence="6" id="KW-0812">Transmembrane</keyword>
<evidence type="ECO:0000256" key="2">
    <source>
        <dbReference type="ARBA" id="ARBA00022771"/>
    </source>
</evidence>
<keyword evidence="3" id="KW-0862">Zinc</keyword>
<dbReference type="Gene3D" id="3.10.310.50">
    <property type="match status" value="1"/>
</dbReference>
<evidence type="ECO:0000256" key="1">
    <source>
        <dbReference type="ARBA" id="ARBA00022723"/>
    </source>
</evidence>